<dbReference type="Gene3D" id="2.60.120.470">
    <property type="entry name" value="PITH domain"/>
    <property type="match status" value="1"/>
</dbReference>
<dbReference type="InterPro" id="IPR036671">
    <property type="entry name" value="DPH_MB_sf"/>
</dbReference>
<dbReference type="SUPFAM" id="SSF52833">
    <property type="entry name" value="Thioredoxin-like"/>
    <property type="match status" value="1"/>
</dbReference>
<dbReference type="Gene3D" id="3.40.30.10">
    <property type="entry name" value="Glutaredoxin"/>
    <property type="match status" value="1"/>
</dbReference>
<dbReference type="Pfam" id="PF00226">
    <property type="entry name" value="DnaJ"/>
    <property type="match status" value="1"/>
</dbReference>
<evidence type="ECO:0000256" key="7">
    <source>
        <dbReference type="ARBA" id="ARBA00023004"/>
    </source>
</evidence>
<evidence type="ECO:0000256" key="6">
    <source>
        <dbReference type="ARBA" id="ARBA00022723"/>
    </source>
</evidence>
<keyword evidence="15" id="KW-1185">Reference proteome</keyword>
<evidence type="ECO:0000256" key="8">
    <source>
        <dbReference type="ARBA" id="ARBA00023157"/>
    </source>
</evidence>
<dbReference type="RefSeq" id="XP_013331721.1">
    <property type="nucleotide sequence ID" value="XM_013476267.1"/>
</dbReference>
<evidence type="ECO:0000259" key="10">
    <source>
        <dbReference type="PROSITE" id="PS50076"/>
    </source>
</evidence>
<dbReference type="OrthoDB" id="2121326at2759"/>
<proteinExistence type="inferred from homology"/>
<dbReference type="PANTHER" id="PTHR46115">
    <property type="entry name" value="THIOREDOXIN-LIKE PROTEIN 1"/>
    <property type="match status" value="1"/>
</dbReference>
<protein>
    <recommendedName>
        <fullName evidence="5">Diphthamide biosynthesis protein 4</fullName>
    </recommendedName>
    <alternativeName>
        <fullName evidence="4">DnaJ homolog subfamily C member 10</fullName>
    </alternativeName>
</protein>
<dbReference type="Pfam" id="PF06201">
    <property type="entry name" value="PITH"/>
    <property type="match status" value="1"/>
</dbReference>
<dbReference type="SUPFAM" id="SSF144217">
    <property type="entry name" value="CSL zinc finger"/>
    <property type="match status" value="1"/>
</dbReference>
<dbReference type="GeneID" id="25312868"/>
<reference evidence="14 15" key="1">
    <citation type="submission" date="2015-04" db="EMBL/GenBank/DDBJ databases">
        <authorList>
            <person name="Heijne W.H."/>
            <person name="Fedorova N.D."/>
            <person name="Nierman W.C."/>
            <person name="Vollebregt A.W."/>
            <person name="Zhao Z."/>
            <person name="Wu L."/>
            <person name="Kumar M."/>
            <person name="Stam H."/>
            <person name="van den Berg M.A."/>
            <person name="Pel H.J."/>
        </authorList>
    </citation>
    <scope>NUCLEOTIDE SEQUENCE [LARGE SCALE GENOMIC DNA]</scope>
    <source>
        <strain evidence="14 15">CBS 393.64</strain>
    </source>
</reference>
<feature type="domain" description="DPH-type MB" evidence="11">
    <location>
        <begin position="116"/>
        <end position="192"/>
    </location>
</feature>
<gene>
    <name evidence="14" type="ORF">T310_0814</name>
</gene>
<dbReference type="Proteomes" id="UP000053958">
    <property type="component" value="Unassembled WGS sequence"/>
</dbReference>
<dbReference type="PRINTS" id="PR00421">
    <property type="entry name" value="THIOREDOXIN"/>
</dbReference>
<dbReference type="SUPFAM" id="SSF49785">
    <property type="entry name" value="Galactose-binding domain-like"/>
    <property type="match status" value="1"/>
</dbReference>
<keyword evidence="6" id="KW-0479">Metal-binding</keyword>
<dbReference type="InterPro" id="IPR007872">
    <property type="entry name" value="DPH_MB_dom"/>
</dbReference>
<comment type="similarity">
    <text evidence="3">Belongs to the thioredoxin family.</text>
</comment>
<feature type="region of interest" description="Disordered" evidence="9">
    <location>
        <begin position="446"/>
        <end position="465"/>
    </location>
</feature>
<evidence type="ECO:0000313" key="15">
    <source>
        <dbReference type="Proteomes" id="UP000053958"/>
    </source>
</evidence>
<dbReference type="Gene3D" id="3.10.660.10">
    <property type="entry name" value="DPH Zinc finger"/>
    <property type="match status" value="1"/>
</dbReference>
<dbReference type="STRING" id="1408163.A0A0F4Z3K3"/>
<keyword evidence="8" id="KW-1015">Disulfide bond</keyword>
<evidence type="ECO:0000256" key="5">
    <source>
        <dbReference type="ARBA" id="ARBA00021797"/>
    </source>
</evidence>
<dbReference type="PROSITE" id="PS51352">
    <property type="entry name" value="THIOREDOXIN_2"/>
    <property type="match status" value="1"/>
</dbReference>
<dbReference type="AlphaFoldDB" id="A0A0F4Z3K3"/>
<evidence type="ECO:0000259" key="11">
    <source>
        <dbReference type="PROSITE" id="PS51074"/>
    </source>
</evidence>
<dbReference type="PROSITE" id="PS51074">
    <property type="entry name" value="DPH_MB"/>
    <property type="match status" value="1"/>
</dbReference>
<dbReference type="InterPro" id="IPR010400">
    <property type="entry name" value="PITH_dom"/>
</dbReference>
<dbReference type="PROSITE" id="PS50076">
    <property type="entry name" value="DNAJ_2"/>
    <property type="match status" value="1"/>
</dbReference>
<dbReference type="Pfam" id="PF05207">
    <property type="entry name" value="Zn_ribbon_CSL"/>
    <property type="match status" value="1"/>
</dbReference>
<comment type="caution">
    <text evidence="14">The sequence shown here is derived from an EMBL/GenBank/DDBJ whole genome shotgun (WGS) entry which is preliminary data.</text>
</comment>
<comment type="similarity">
    <text evidence="2">Belongs to the DPH4 family.</text>
</comment>
<feature type="region of interest" description="Disordered" evidence="9">
    <location>
        <begin position="244"/>
        <end position="271"/>
    </location>
</feature>
<name>A0A0F4Z3K3_RASE3</name>
<evidence type="ECO:0000256" key="4">
    <source>
        <dbReference type="ARBA" id="ARBA00020920"/>
    </source>
</evidence>
<accession>A0A0F4Z3K3</accession>
<dbReference type="InterPro" id="IPR036869">
    <property type="entry name" value="J_dom_sf"/>
</dbReference>
<feature type="domain" description="J" evidence="10">
    <location>
        <begin position="8"/>
        <end position="96"/>
    </location>
</feature>
<evidence type="ECO:0000256" key="9">
    <source>
        <dbReference type="SAM" id="MobiDB-lite"/>
    </source>
</evidence>
<dbReference type="EMBL" id="LASV01000035">
    <property type="protein sequence ID" value="KKA25109.1"/>
    <property type="molecule type" value="Genomic_DNA"/>
</dbReference>
<keyword evidence="7" id="KW-0408">Iron</keyword>
<dbReference type="InterPro" id="IPR036249">
    <property type="entry name" value="Thioredoxin-like_sf"/>
</dbReference>
<dbReference type="GO" id="GO:0046872">
    <property type="term" value="F:metal ion binding"/>
    <property type="evidence" value="ECO:0007669"/>
    <property type="project" value="UniProtKB-KW"/>
</dbReference>
<sequence length="613" mass="66933">MTKSEPVDFYEVLDLPFTGSSSVPSKQQIKVAYHKALLKYHPDKAGSALAKKPPAAKASVSACDSPQTHTFTVDEITNAYKTLSDPVQRAEYDRALRLQRLRSGEKLKSADAFHTGLEVVDLEDLNYEEGPEPNGDTQDELEEPGAYWYRGCRCGDEKGFVVTEEELEREAQHGEIVIGCRGCSLWMKVLFAVAEEGDVQSVDIDTGLSGRVPSVQRACCQQRCLPSLYHIAILSEARALQQTPVSRGTELPTKPANSSPPPPGSPLPAAKMSSLVNISSKEQFSSLLSSSTIVVTDFYADWCGPCKAIAPMYEQLANQLSRPNRITFTKVNVDQQQEIARAYGITAMPTFMVFKNARVVSTVRGADPNKLSEVVRKLASEANAVESGGSGEGFGESSGGPSGWVGAAVPKNYNDVTDQVQIKDIDVLNRDSEKGSAKVLFDTSKPSALTASGGDKGKAKAGEGADWVESDTDEQLMLYVPFQSTLKVHSLQVTSLPPSSAGEGEDEDELPMRPKTLRLYTNHPHILGFEEAEDIEPVQTVTIEPQDWDSKTGTAKVELRFVKFQKVTSLVIFFVDGDGDREKIRVDRLRVFGETGEKREMGKLEKIGDEPGE</sequence>
<dbReference type="Pfam" id="PF00085">
    <property type="entry name" value="Thioredoxin"/>
    <property type="match status" value="1"/>
</dbReference>
<organism evidence="14 15">
    <name type="scientific">Rasamsonia emersonii (strain ATCC 16479 / CBS 393.64 / IMI 116815)</name>
    <dbReference type="NCBI Taxonomy" id="1408163"/>
    <lineage>
        <taxon>Eukaryota</taxon>
        <taxon>Fungi</taxon>
        <taxon>Dikarya</taxon>
        <taxon>Ascomycota</taxon>
        <taxon>Pezizomycotina</taxon>
        <taxon>Eurotiomycetes</taxon>
        <taxon>Eurotiomycetidae</taxon>
        <taxon>Eurotiales</taxon>
        <taxon>Trichocomaceae</taxon>
        <taxon>Rasamsonia</taxon>
    </lineage>
</organism>
<dbReference type="InterPro" id="IPR013766">
    <property type="entry name" value="Thioredoxin_domain"/>
</dbReference>
<dbReference type="InterPro" id="IPR017937">
    <property type="entry name" value="Thioredoxin_CS"/>
</dbReference>
<dbReference type="CDD" id="cd02947">
    <property type="entry name" value="TRX_family"/>
    <property type="match status" value="1"/>
</dbReference>
<feature type="domain" description="PITH" evidence="13">
    <location>
        <begin position="405"/>
        <end position="611"/>
    </location>
</feature>
<dbReference type="InterPro" id="IPR008979">
    <property type="entry name" value="Galactose-bd-like_sf"/>
</dbReference>
<dbReference type="CDD" id="cd06257">
    <property type="entry name" value="DnaJ"/>
    <property type="match status" value="1"/>
</dbReference>
<evidence type="ECO:0000256" key="2">
    <source>
        <dbReference type="ARBA" id="ARBA00006169"/>
    </source>
</evidence>
<evidence type="ECO:0000313" key="14">
    <source>
        <dbReference type="EMBL" id="KKA25109.1"/>
    </source>
</evidence>
<evidence type="ECO:0000256" key="1">
    <source>
        <dbReference type="ARBA" id="ARBA00003474"/>
    </source>
</evidence>
<dbReference type="InterPro" id="IPR037047">
    <property type="entry name" value="PITH_dom_sf"/>
</dbReference>
<dbReference type="PROSITE" id="PS51532">
    <property type="entry name" value="PITH"/>
    <property type="match status" value="1"/>
</dbReference>
<feature type="domain" description="Thioredoxin" evidence="12">
    <location>
        <begin position="261"/>
        <end position="380"/>
    </location>
</feature>
<evidence type="ECO:0000256" key="3">
    <source>
        <dbReference type="ARBA" id="ARBA00008987"/>
    </source>
</evidence>
<dbReference type="PROSITE" id="PS00194">
    <property type="entry name" value="THIOREDOXIN_1"/>
    <property type="match status" value="1"/>
</dbReference>
<dbReference type="InterPro" id="IPR001623">
    <property type="entry name" value="DnaJ_domain"/>
</dbReference>
<dbReference type="Gene3D" id="1.10.287.110">
    <property type="entry name" value="DnaJ domain"/>
    <property type="match status" value="1"/>
</dbReference>
<evidence type="ECO:0000259" key="13">
    <source>
        <dbReference type="PROSITE" id="PS51532"/>
    </source>
</evidence>
<dbReference type="SUPFAM" id="SSF46565">
    <property type="entry name" value="Chaperone J-domain"/>
    <property type="match status" value="1"/>
</dbReference>
<evidence type="ECO:0000259" key="12">
    <source>
        <dbReference type="PROSITE" id="PS51352"/>
    </source>
</evidence>
<comment type="function">
    <text evidence="1">Required for the first step of diphthamide biosynthesis, the transfer of 3-amino-3-carboxypropyl from S-adenosyl-L-methionine to a histidine residue. Diphthamide is a post-translational modification of histidine which occurs in elongation factor 2.</text>
</comment>
<dbReference type="SMART" id="SM00271">
    <property type="entry name" value="DnaJ"/>
    <property type="match status" value="1"/>
</dbReference>
<dbReference type="GO" id="GO:0005737">
    <property type="term" value="C:cytoplasm"/>
    <property type="evidence" value="ECO:0007669"/>
    <property type="project" value="UniProtKB-ARBA"/>
</dbReference>